<dbReference type="EMBL" id="LAVV01015525">
    <property type="protein sequence ID" value="KNZ43827.1"/>
    <property type="molecule type" value="Genomic_DNA"/>
</dbReference>
<reference evidence="1 2" key="1">
    <citation type="submission" date="2015-08" db="EMBL/GenBank/DDBJ databases">
        <title>Next Generation Sequencing and Analysis of the Genome of Puccinia sorghi L Schw, the Causal Agent of Maize Common Rust.</title>
        <authorList>
            <person name="Rochi L."/>
            <person name="Burguener G."/>
            <person name="Darino M."/>
            <person name="Turjanski A."/>
            <person name="Kreff E."/>
            <person name="Dieguez M.J."/>
            <person name="Sacco F."/>
        </authorList>
    </citation>
    <scope>NUCLEOTIDE SEQUENCE [LARGE SCALE GENOMIC DNA]</scope>
    <source>
        <strain evidence="1 2">RO10H11247</strain>
    </source>
</reference>
<proteinExistence type="predicted"/>
<dbReference type="AlphaFoldDB" id="A0A0L6U670"/>
<accession>A0A0L6U670</accession>
<dbReference type="OrthoDB" id="26681at2759"/>
<comment type="caution">
    <text evidence="1">The sequence shown here is derived from an EMBL/GenBank/DDBJ whole genome shotgun (WGS) entry which is preliminary data.</text>
</comment>
<evidence type="ECO:0000313" key="1">
    <source>
        <dbReference type="EMBL" id="KNZ43827.1"/>
    </source>
</evidence>
<name>A0A0L6U670_9BASI</name>
<keyword evidence="2" id="KW-1185">Reference proteome</keyword>
<sequence length="279" mass="30191">MLAGQAVGIPMDSARSLTDAAILLHFDLAKAIENQIILCIGSCRAYPAKHKIKLEGVKPADVSATLNIKTLLDLFKLIPQAPFNLKIDNLRNQAPKSKIHPNQSVPRSIPSPSTALSLTNSPLIKAVKEPASAFIPQRSIYFALSAKNGIVIPDHLRQTQAQYDDIDCGNYTPINPPSFDHQASSDNVTLASGPTSLAFGPIFANGILNASILNSHYFMEPLDCYGSALNSSPMMPSSSKDPASPSTTKHQILELIGEVKLCSPKQWMIQSGQRNTFYP</sequence>
<dbReference type="VEuPathDB" id="FungiDB:VP01_982g5"/>
<organism evidence="1 2">
    <name type="scientific">Puccinia sorghi</name>
    <dbReference type="NCBI Taxonomy" id="27349"/>
    <lineage>
        <taxon>Eukaryota</taxon>
        <taxon>Fungi</taxon>
        <taxon>Dikarya</taxon>
        <taxon>Basidiomycota</taxon>
        <taxon>Pucciniomycotina</taxon>
        <taxon>Pucciniomycetes</taxon>
        <taxon>Pucciniales</taxon>
        <taxon>Pucciniaceae</taxon>
        <taxon>Puccinia</taxon>
    </lineage>
</organism>
<gene>
    <name evidence="1" type="ORF">VP01_982g5</name>
</gene>
<protein>
    <submittedName>
        <fullName evidence="1">Uncharacterized protein</fullName>
    </submittedName>
</protein>
<dbReference type="Proteomes" id="UP000037035">
    <property type="component" value="Unassembled WGS sequence"/>
</dbReference>
<evidence type="ECO:0000313" key="2">
    <source>
        <dbReference type="Proteomes" id="UP000037035"/>
    </source>
</evidence>